<dbReference type="InterPro" id="IPR011006">
    <property type="entry name" value="CheY-like_superfamily"/>
</dbReference>
<dbReference type="SUPFAM" id="SSF52172">
    <property type="entry name" value="CheY-like"/>
    <property type="match status" value="1"/>
</dbReference>
<protein>
    <recommendedName>
        <fullName evidence="2">Response regulatory domain-containing protein</fullName>
    </recommendedName>
</protein>
<dbReference type="InterPro" id="IPR001789">
    <property type="entry name" value="Sig_transdc_resp-reg_receiver"/>
</dbReference>
<organism evidence="3">
    <name type="scientific">Telmatobacter sp. DSM 110680</name>
    <dbReference type="NCBI Taxonomy" id="3036704"/>
    <lineage>
        <taxon>Bacteria</taxon>
        <taxon>Pseudomonadati</taxon>
        <taxon>Acidobacteriota</taxon>
        <taxon>Terriglobia</taxon>
        <taxon>Terriglobales</taxon>
        <taxon>Acidobacteriaceae</taxon>
        <taxon>Telmatobacter</taxon>
    </lineage>
</organism>
<evidence type="ECO:0000256" key="1">
    <source>
        <dbReference type="PROSITE-ProRule" id="PRU00169"/>
    </source>
</evidence>
<accession>A0AAU7DQC9</accession>
<evidence type="ECO:0000313" key="3">
    <source>
        <dbReference type="EMBL" id="XBH19262.1"/>
    </source>
</evidence>
<sequence>MNSHARVLVVSRDEMLLRTREMILGAFFTVEGAGRLPEAVTAMKRSKFDLIVLCHSLTADECEGLAFLAQQHTPRPLILAMSASSRANAKSWADCQLGVDAGPYALVKKCAEMLGFVLKSKAKAAHA</sequence>
<dbReference type="RefSeq" id="WP_348264478.1">
    <property type="nucleotide sequence ID" value="NZ_CP121196.1"/>
</dbReference>
<proteinExistence type="predicted"/>
<dbReference type="EMBL" id="CP121196">
    <property type="protein sequence ID" value="XBH19262.1"/>
    <property type="molecule type" value="Genomic_DNA"/>
</dbReference>
<dbReference type="GO" id="GO:0000160">
    <property type="term" value="P:phosphorelay signal transduction system"/>
    <property type="evidence" value="ECO:0007669"/>
    <property type="project" value="InterPro"/>
</dbReference>
<comment type="caution">
    <text evidence="1">Lacks conserved residue(s) required for the propagation of feature annotation.</text>
</comment>
<name>A0AAU7DQC9_9BACT</name>
<dbReference type="PROSITE" id="PS50110">
    <property type="entry name" value="RESPONSE_REGULATORY"/>
    <property type="match status" value="1"/>
</dbReference>
<dbReference type="Gene3D" id="3.40.50.2300">
    <property type="match status" value="1"/>
</dbReference>
<evidence type="ECO:0000259" key="2">
    <source>
        <dbReference type="PROSITE" id="PS50110"/>
    </source>
</evidence>
<gene>
    <name evidence="3" type="ORF">P8935_08075</name>
</gene>
<dbReference type="AlphaFoldDB" id="A0AAU7DQC9"/>
<feature type="domain" description="Response regulatory" evidence="2">
    <location>
        <begin position="6"/>
        <end position="114"/>
    </location>
</feature>
<reference evidence="3" key="1">
    <citation type="submission" date="2023-03" db="EMBL/GenBank/DDBJ databases">
        <title>Edaphobacter sp.</title>
        <authorList>
            <person name="Huber K.J."/>
            <person name="Papendorf J."/>
            <person name="Pilke C."/>
            <person name="Bunk B."/>
            <person name="Sproeer C."/>
            <person name="Pester M."/>
        </authorList>
    </citation>
    <scope>NUCLEOTIDE SEQUENCE</scope>
    <source>
        <strain evidence="3">DSM 110680</strain>
    </source>
</reference>